<keyword evidence="2" id="KW-1133">Transmembrane helix</keyword>
<feature type="region of interest" description="Disordered" evidence="1">
    <location>
        <begin position="1"/>
        <end position="42"/>
    </location>
</feature>
<geneLocation type="plasmid" evidence="3">
    <name>pLG</name>
</geneLocation>
<protein>
    <submittedName>
        <fullName evidence="3">LP1G.01</fullName>
    </submittedName>
</protein>
<organism evidence="3">
    <name type="scientific">Lysinibacillus sphaericus</name>
    <name type="common">Bacillus sphaericus</name>
    <dbReference type="NCBI Taxonomy" id="1421"/>
    <lineage>
        <taxon>Bacteria</taxon>
        <taxon>Bacillati</taxon>
        <taxon>Bacillota</taxon>
        <taxon>Bacilli</taxon>
        <taxon>Bacillales</taxon>
        <taxon>Bacillaceae</taxon>
        <taxon>Lysinibacillus</taxon>
    </lineage>
</organism>
<sequence>MVENEEISNELENNSTESTVTDEQTETTEQKTETGPSTDPVVEEITEVNPTQYTSELIETKNFSLQIDHHMTAGDMLVSTLLAANIAVMLLCRLLRDRK</sequence>
<dbReference type="RefSeq" id="WP_011154362.1">
    <property type="nucleotide sequence ID" value="NC_005242.1"/>
</dbReference>
<evidence type="ECO:0000256" key="2">
    <source>
        <dbReference type="SAM" id="Phobius"/>
    </source>
</evidence>
<evidence type="ECO:0000313" key="3">
    <source>
        <dbReference type="EMBL" id="AAP86246.1"/>
    </source>
</evidence>
<feature type="transmembrane region" description="Helical" evidence="2">
    <location>
        <begin position="76"/>
        <end position="95"/>
    </location>
</feature>
<dbReference type="AlphaFoldDB" id="Q7WYK2"/>
<dbReference type="EMBL" id="AY325804">
    <property type="protein sequence ID" value="AAP86246.1"/>
    <property type="molecule type" value="Genomic_DNA"/>
</dbReference>
<name>Q7WYK2_LYSSH</name>
<keyword evidence="3" id="KW-0614">Plasmid</keyword>
<proteinExistence type="predicted"/>
<reference evidence="3" key="1">
    <citation type="submission" date="2003-06" db="EMBL/GenBank/DDBJ databases">
        <title>Nucleotide sequence and replication properties of Bacillus sphaericus cryptic plasmid pLG.</title>
        <authorList>
            <person name="Liang J."/>
            <person name="Yuan Z."/>
            <person name="Yang Y."/>
            <person name="Xue J."/>
            <person name="Berry C."/>
            <person name="Cai Q."/>
        </authorList>
    </citation>
    <scope>NUCLEOTIDE SEQUENCE</scope>
    <source>
        <plasmid evidence="3">pLG</plasmid>
    </source>
</reference>
<keyword evidence="2" id="KW-0472">Membrane</keyword>
<keyword evidence="2" id="KW-0812">Transmembrane</keyword>
<evidence type="ECO:0000256" key="1">
    <source>
        <dbReference type="SAM" id="MobiDB-lite"/>
    </source>
</evidence>
<accession>Q7WYK2</accession>
<feature type="compositionally biased region" description="Low complexity" evidence="1">
    <location>
        <begin position="10"/>
        <end position="22"/>
    </location>
</feature>
<reference evidence="3" key="2">
    <citation type="journal article" date="2007" name="Plasmid">
        <title>Characterization of a cryptic plasmid from Bacillus sphaericus strain LP1-G.</title>
        <authorList>
            <person name="Wu E."/>
            <person name="Jun L."/>
            <person name="Yuan Y."/>
            <person name="Yan J."/>
            <person name="Berry C."/>
            <person name="Yuan Z."/>
        </authorList>
    </citation>
    <scope>NUCLEOTIDE SEQUENCE</scope>
    <source>
        <plasmid evidence="3">pLG</plasmid>
    </source>
</reference>